<accession>A0A0B1RW10</accession>
<sequence length="56" mass="6516">MSSHAVMKHQLERPALCPASVFSNVLLPCWRYEPKNRPTFESLHLQLQMLIHTKVT</sequence>
<dbReference type="Gene3D" id="1.10.510.10">
    <property type="entry name" value="Transferase(Phosphotransferase) domain 1"/>
    <property type="match status" value="1"/>
</dbReference>
<name>A0A0B1RW10_OESDE</name>
<protein>
    <recommendedName>
        <fullName evidence="1">Serine-threonine/tyrosine-protein kinase catalytic domain-containing protein</fullName>
    </recommendedName>
</protein>
<evidence type="ECO:0000313" key="3">
    <source>
        <dbReference type="Proteomes" id="UP000053660"/>
    </source>
</evidence>
<dbReference type="GO" id="GO:0004672">
    <property type="term" value="F:protein kinase activity"/>
    <property type="evidence" value="ECO:0007669"/>
    <property type="project" value="InterPro"/>
</dbReference>
<evidence type="ECO:0000259" key="1">
    <source>
        <dbReference type="Pfam" id="PF07714"/>
    </source>
</evidence>
<proteinExistence type="predicted"/>
<evidence type="ECO:0000313" key="2">
    <source>
        <dbReference type="EMBL" id="KHJ75215.1"/>
    </source>
</evidence>
<dbReference type="EMBL" id="KN612964">
    <property type="protein sequence ID" value="KHJ75215.1"/>
    <property type="molecule type" value="Genomic_DNA"/>
</dbReference>
<dbReference type="Pfam" id="PF07714">
    <property type="entry name" value="PK_Tyr_Ser-Thr"/>
    <property type="match status" value="1"/>
</dbReference>
<dbReference type="AlphaFoldDB" id="A0A0B1RW10"/>
<gene>
    <name evidence="2" type="ORF">OESDEN_25169</name>
</gene>
<dbReference type="OrthoDB" id="6071166at2759"/>
<reference evidence="2 3" key="1">
    <citation type="submission" date="2014-03" db="EMBL/GenBank/DDBJ databases">
        <title>Draft genome of the hookworm Oesophagostomum dentatum.</title>
        <authorList>
            <person name="Mitreva M."/>
        </authorList>
    </citation>
    <scope>NUCLEOTIDE SEQUENCE [LARGE SCALE GENOMIC DNA]</scope>
    <source>
        <strain evidence="2 3">OD-Hann</strain>
    </source>
</reference>
<keyword evidence="3" id="KW-1185">Reference proteome</keyword>
<dbReference type="InterPro" id="IPR001245">
    <property type="entry name" value="Ser-Thr/Tyr_kinase_cat_dom"/>
</dbReference>
<dbReference type="Proteomes" id="UP000053660">
    <property type="component" value="Unassembled WGS sequence"/>
</dbReference>
<organism evidence="2 3">
    <name type="scientific">Oesophagostomum dentatum</name>
    <name type="common">Nodular worm</name>
    <dbReference type="NCBI Taxonomy" id="61180"/>
    <lineage>
        <taxon>Eukaryota</taxon>
        <taxon>Metazoa</taxon>
        <taxon>Ecdysozoa</taxon>
        <taxon>Nematoda</taxon>
        <taxon>Chromadorea</taxon>
        <taxon>Rhabditida</taxon>
        <taxon>Rhabditina</taxon>
        <taxon>Rhabditomorpha</taxon>
        <taxon>Strongyloidea</taxon>
        <taxon>Strongylidae</taxon>
        <taxon>Oesophagostomum</taxon>
    </lineage>
</organism>
<feature type="domain" description="Serine-threonine/tyrosine-protein kinase catalytic" evidence="1">
    <location>
        <begin position="7"/>
        <end position="47"/>
    </location>
</feature>